<reference evidence="2" key="1">
    <citation type="submission" date="2014-09" db="EMBL/GenBank/DDBJ databases">
        <authorList>
            <person name="Magalhaes I.L.F."/>
            <person name="Oliveira U."/>
            <person name="Santos F.R."/>
            <person name="Vidigal T.H.D.A."/>
            <person name="Brescovit A.D."/>
            <person name="Santos A.J."/>
        </authorList>
    </citation>
    <scope>NUCLEOTIDE SEQUENCE</scope>
    <source>
        <tissue evidence="2">Shoot tissue taken approximately 20 cm above the soil surface</tissue>
    </source>
</reference>
<feature type="transmembrane region" description="Helical" evidence="1">
    <location>
        <begin position="27"/>
        <end position="46"/>
    </location>
</feature>
<dbReference type="AlphaFoldDB" id="A0A0A8Z1X7"/>
<sequence length="65" mass="7842">MRICQMYDLHASTALQRIPFLVLPQDTLQPTFVIMMNFMVFMITTWNKTLMKGCFKELKRWMHTL</sequence>
<evidence type="ECO:0000313" key="2">
    <source>
        <dbReference type="EMBL" id="JAD33409.1"/>
    </source>
</evidence>
<name>A0A0A8Z1X7_ARUDO</name>
<organism evidence="2">
    <name type="scientific">Arundo donax</name>
    <name type="common">Giant reed</name>
    <name type="synonym">Donax arundinaceus</name>
    <dbReference type="NCBI Taxonomy" id="35708"/>
    <lineage>
        <taxon>Eukaryota</taxon>
        <taxon>Viridiplantae</taxon>
        <taxon>Streptophyta</taxon>
        <taxon>Embryophyta</taxon>
        <taxon>Tracheophyta</taxon>
        <taxon>Spermatophyta</taxon>
        <taxon>Magnoliopsida</taxon>
        <taxon>Liliopsida</taxon>
        <taxon>Poales</taxon>
        <taxon>Poaceae</taxon>
        <taxon>PACMAD clade</taxon>
        <taxon>Arundinoideae</taxon>
        <taxon>Arundineae</taxon>
        <taxon>Arundo</taxon>
    </lineage>
</organism>
<protein>
    <submittedName>
        <fullName evidence="2">Uncharacterized protein</fullName>
    </submittedName>
</protein>
<keyword evidence="1" id="KW-0812">Transmembrane</keyword>
<keyword evidence="1" id="KW-0472">Membrane</keyword>
<reference evidence="2" key="2">
    <citation type="journal article" date="2015" name="Data Brief">
        <title>Shoot transcriptome of the giant reed, Arundo donax.</title>
        <authorList>
            <person name="Barrero R.A."/>
            <person name="Guerrero F.D."/>
            <person name="Moolhuijzen P."/>
            <person name="Goolsby J.A."/>
            <person name="Tidwell J."/>
            <person name="Bellgard S.E."/>
            <person name="Bellgard M.I."/>
        </authorList>
    </citation>
    <scope>NUCLEOTIDE SEQUENCE</scope>
    <source>
        <tissue evidence="2">Shoot tissue taken approximately 20 cm above the soil surface</tissue>
    </source>
</reference>
<keyword evidence="1" id="KW-1133">Transmembrane helix</keyword>
<proteinExistence type="predicted"/>
<dbReference type="EMBL" id="GBRH01264486">
    <property type="protein sequence ID" value="JAD33409.1"/>
    <property type="molecule type" value="Transcribed_RNA"/>
</dbReference>
<evidence type="ECO:0000256" key="1">
    <source>
        <dbReference type="SAM" id="Phobius"/>
    </source>
</evidence>
<accession>A0A0A8Z1X7</accession>